<evidence type="ECO:0000313" key="1">
    <source>
        <dbReference type="EnsemblPlants" id="EMT07819"/>
    </source>
</evidence>
<dbReference type="EnsemblPlants" id="EMT07819">
    <property type="protein sequence ID" value="EMT07819"/>
    <property type="gene ID" value="F775_07905"/>
</dbReference>
<sequence length="83" mass="9053">MTTPWKVPSFSLPLSWKVFDLISNWEFVCVTAAAGFLGGYNSSTVGLEAAFEVGDGMRSRAPLCHSLYKESVVCKLIKSGYSL</sequence>
<organism evidence="1">
    <name type="scientific">Aegilops tauschii</name>
    <name type="common">Tausch's goatgrass</name>
    <name type="synonym">Aegilops squarrosa</name>
    <dbReference type="NCBI Taxonomy" id="37682"/>
    <lineage>
        <taxon>Eukaryota</taxon>
        <taxon>Viridiplantae</taxon>
        <taxon>Streptophyta</taxon>
        <taxon>Embryophyta</taxon>
        <taxon>Tracheophyta</taxon>
        <taxon>Spermatophyta</taxon>
        <taxon>Magnoliopsida</taxon>
        <taxon>Liliopsida</taxon>
        <taxon>Poales</taxon>
        <taxon>Poaceae</taxon>
        <taxon>BOP clade</taxon>
        <taxon>Pooideae</taxon>
        <taxon>Triticodae</taxon>
        <taxon>Triticeae</taxon>
        <taxon>Triticinae</taxon>
        <taxon>Aegilops</taxon>
    </lineage>
</organism>
<accession>M8BM39</accession>
<proteinExistence type="predicted"/>
<reference evidence="1" key="1">
    <citation type="submission" date="2015-06" db="UniProtKB">
        <authorList>
            <consortium name="EnsemblPlants"/>
        </authorList>
    </citation>
    <scope>IDENTIFICATION</scope>
</reference>
<name>M8BM39_AEGTA</name>
<dbReference type="AlphaFoldDB" id="M8BM39"/>
<protein>
    <submittedName>
        <fullName evidence="1">Uncharacterized protein</fullName>
    </submittedName>
</protein>